<dbReference type="AlphaFoldDB" id="A0AAD2HMD0"/>
<feature type="binding site" description="proximal binding residue" evidence="4">
    <location>
        <position position="418"/>
    </location>
    <ligand>
        <name>heme b</name>
        <dbReference type="ChEBI" id="CHEBI:60344"/>
    </ligand>
    <ligandPart>
        <name>Fe</name>
        <dbReference type="ChEBI" id="CHEBI:18248"/>
    </ligandPart>
</feature>
<dbReference type="InterPro" id="IPR037217">
    <property type="entry name" value="Trp/Indoleamine_2_3_dOase-like"/>
</dbReference>
<dbReference type="Pfam" id="PF01231">
    <property type="entry name" value="IDO"/>
    <property type="match status" value="1"/>
</dbReference>
<gene>
    <name evidence="5" type="ORF">MYCIT1_LOCUS28825</name>
</gene>
<evidence type="ECO:0000256" key="2">
    <source>
        <dbReference type="ARBA" id="ARBA00022723"/>
    </source>
</evidence>
<comment type="similarity">
    <text evidence="1">Belongs to the indoleamine 2,3-dioxygenase family.</text>
</comment>
<protein>
    <recommendedName>
        <fullName evidence="7">Indoleamine 2,3-dioxygenase</fullName>
    </recommendedName>
</protein>
<evidence type="ECO:0000313" key="5">
    <source>
        <dbReference type="EMBL" id="CAK5279029.1"/>
    </source>
</evidence>
<evidence type="ECO:0008006" key="7">
    <source>
        <dbReference type="Google" id="ProtNLM"/>
    </source>
</evidence>
<accession>A0AAD2HMD0</accession>
<dbReference type="Gene3D" id="1.20.58.480">
    <property type="match status" value="1"/>
</dbReference>
<reference evidence="5" key="1">
    <citation type="submission" date="2023-11" db="EMBL/GenBank/DDBJ databases">
        <authorList>
            <person name="De Vega J J."/>
            <person name="De Vega J J."/>
        </authorList>
    </citation>
    <scope>NUCLEOTIDE SEQUENCE</scope>
</reference>
<evidence type="ECO:0000313" key="6">
    <source>
        <dbReference type="Proteomes" id="UP001295794"/>
    </source>
</evidence>
<dbReference type="PANTHER" id="PTHR28657:SF5">
    <property type="entry name" value="INDOLEAMINE 2,3-DIOXYGENASE"/>
    <property type="match status" value="1"/>
</dbReference>
<dbReference type="PANTHER" id="PTHR28657">
    <property type="entry name" value="INDOLEAMINE 2,3-DIOXYGENASE"/>
    <property type="match status" value="1"/>
</dbReference>
<keyword evidence="2 4" id="KW-0479">Metal-binding</keyword>
<evidence type="ECO:0000256" key="1">
    <source>
        <dbReference type="ARBA" id="ARBA00007119"/>
    </source>
</evidence>
<dbReference type="Proteomes" id="UP001295794">
    <property type="component" value="Unassembled WGS sequence"/>
</dbReference>
<dbReference type="InterPro" id="IPR000898">
    <property type="entry name" value="Indolamine_dOase"/>
</dbReference>
<sequence length="479" mass="53458">MELFPFLGYYYRSVVLLVHNAVSILTRRSEKIPSSRDDYDIDEVTGFLPSSPPPRLSDAFALWEQALTEAHTQVFLWGDQSEDSSGKRLSSEAWRTKILSVSRFPALMICAQHLSKLPVIDTNVLRGNLRCLQRAHVVLAFLTHYFIHSAPPASSDLPCLVPRALAVPLVAVSRDLGIAPVLTYADTVLWNYELIDTAQPASATNIEYHNLFSGTEDEAEFYRTSAMLELRGVELLKIIDDFHSLPDLHDLSGISGLSRDLTRLMGIVADISDIIQSVRDSVDPHVFYHAIRPWFNGSKANGSSSPGWVYEGVADSDKLDLSGPSGAQSSTMHALDLFFDVDHKLKLPRTPLPSAENRQSDTGFLERMRRYMPGNHRDYLDCLANSSRSIRAVSERTPALQEPYDNAVMALKKLRDLHMRIACRYIITMSHSHPHPTPVRPVAATMRIVQKSSGTGGNELAVLLKASRDATRRTLLKQK</sequence>
<keyword evidence="3 4" id="KW-0408">Iron</keyword>
<dbReference type="GO" id="GO:0005737">
    <property type="term" value="C:cytoplasm"/>
    <property type="evidence" value="ECO:0007669"/>
    <property type="project" value="TreeGrafter"/>
</dbReference>
<proteinExistence type="inferred from homology"/>
<keyword evidence="6" id="KW-1185">Reference proteome</keyword>
<dbReference type="GO" id="GO:0020037">
    <property type="term" value="F:heme binding"/>
    <property type="evidence" value="ECO:0007669"/>
    <property type="project" value="InterPro"/>
</dbReference>
<dbReference type="GO" id="GO:0019441">
    <property type="term" value="P:L-tryptophan catabolic process to kynurenine"/>
    <property type="evidence" value="ECO:0007669"/>
    <property type="project" value="InterPro"/>
</dbReference>
<comment type="caution">
    <text evidence="5">The sequence shown here is derived from an EMBL/GenBank/DDBJ whole genome shotgun (WGS) entry which is preliminary data.</text>
</comment>
<evidence type="ECO:0000256" key="3">
    <source>
        <dbReference type="ARBA" id="ARBA00023004"/>
    </source>
</evidence>
<dbReference type="SUPFAM" id="SSF140959">
    <property type="entry name" value="Indolic compounds 2,3-dioxygenase-like"/>
    <property type="match status" value="1"/>
</dbReference>
<dbReference type="EMBL" id="CAVNYO010000434">
    <property type="protein sequence ID" value="CAK5279029.1"/>
    <property type="molecule type" value="Genomic_DNA"/>
</dbReference>
<name>A0AAD2HMD0_9AGAR</name>
<evidence type="ECO:0000256" key="4">
    <source>
        <dbReference type="PIRSR" id="PIRSR600898-1"/>
    </source>
</evidence>
<organism evidence="5 6">
    <name type="scientific">Mycena citricolor</name>
    <dbReference type="NCBI Taxonomy" id="2018698"/>
    <lineage>
        <taxon>Eukaryota</taxon>
        <taxon>Fungi</taxon>
        <taxon>Dikarya</taxon>
        <taxon>Basidiomycota</taxon>
        <taxon>Agaricomycotina</taxon>
        <taxon>Agaricomycetes</taxon>
        <taxon>Agaricomycetidae</taxon>
        <taxon>Agaricales</taxon>
        <taxon>Marasmiineae</taxon>
        <taxon>Mycenaceae</taxon>
        <taxon>Mycena</taxon>
    </lineage>
</organism>
<keyword evidence="4" id="KW-0349">Heme</keyword>
<dbReference type="GO" id="GO:0033754">
    <property type="term" value="F:indoleamine 2,3-dioxygenase activity"/>
    <property type="evidence" value="ECO:0007669"/>
    <property type="project" value="TreeGrafter"/>
</dbReference>
<dbReference type="GO" id="GO:0046872">
    <property type="term" value="F:metal ion binding"/>
    <property type="evidence" value="ECO:0007669"/>
    <property type="project" value="UniProtKB-KW"/>
</dbReference>
<dbReference type="GO" id="GO:0034354">
    <property type="term" value="P:'de novo' NAD+ biosynthetic process from L-tryptophan"/>
    <property type="evidence" value="ECO:0007669"/>
    <property type="project" value="TreeGrafter"/>
</dbReference>